<accession>K0SNH3</accession>
<evidence type="ECO:0000256" key="1">
    <source>
        <dbReference type="SAM" id="MobiDB-lite"/>
    </source>
</evidence>
<feature type="region of interest" description="Disordered" evidence="1">
    <location>
        <begin position="26"/>
        <end position="49"/>
    </location>
</feature>
<comment type="caution">
    <text evidence="2">The sequence shown here is derived from an EMBL/GenBank/DDBJ whole genome shotgun (WGS) entry which is preliminary data.</text>
</comment>
<dbReference type="AlphaFoldDB" id="K0SNH3"/>
<name>K0SNH3_THAOC</name>
<evidence type="ECO:0000313" key="2">
    <source>
        <dbReference type="EMBL" id="EJK66925.1"/>
    </source>
</evidence>
<organism evidence="2 3">
    <name type="scientific">Thalassiosira oceanica</name>
    <name type="common">Marine diatom</name>
    <dbReference type="NCBI Taxonomy" id="159749"/>
    <lineage>
        <taxon>Eukaryota</taxon>
        <taxon>Sar</taxon>
        <taxon>Stramenopiles</taxon>
        <taxon>Ochrophyta</taxon>
        <taxon>Bacillariophyta</taxon>
        <taxon>Coscinodiscophyceae</taxon>
        <taxon>Thalassiosirophycidae</taxon>
        <taxon>Thalassiosirales</taxon>
        <taxon>Thalassiosiraceae</taxon>
        <taxon>Thalassiosira</taxon>
    </lineage>
</organism>
<sequence>ANNMELHELHAEGDGSELVSIQPTKQPQFEDTQSAGIGSKPPAMLPQTTVGPEPVFSELQTRPTTQKTGKTIVGKLRSKTCCAHAKTRMPNLFCDLRKAITLHGNGETNLPIGKKWFAFHLKTTCRYDRNKLAAPENMDFTKVQRVNFAFFQNDEEGNIWGTDSWAVSSKVNVLRSPRDLTLASPVGPQSSVWSL</sequence>
<keyword evidence="3" id="KW-1185">Reference proteome</keyword>
<dbReference type="Proteomes" id="UP000266841">
    <property type="component" value="Unassembled WGS sequence"/>
</dbReference>
<evidence type="ECO:0000313" key="3">
    <source>
        <dbReference type="Proteomes" id="UP000266841"/>
    </source>
</evidence>
<feature type="compositionally biased region" description="Polar residues" evidence="1">
    <location>
        <begin position="26"/>
        <end position="36"/>
    </location>
</feature>
<gene>
    <name evidence="2" type="ORF">THAOC_12102</name>
</gene>
<feature type="non-terminal residue" evidence="2">
    <location>
        <position position="1"/>
    </location>
</feature>
<dbReference type="EMBL" id="AGNL01013966">
    <property type="protein sequence ID" value="EJK66925.1"/>
    <property type="molecule type" value="Genomic_DNA"/>
</dbReference>
<proteinExistence type="predicted"/>
<reference evidence="2 3" key="1">
    <citation type="journal article" date="2012" name="Genome Biol.">
        <title>Genome and low-iron response of an oceanic diatom adapted to chronic iron limitation.</title>
        <authorList>
            <person name="Lommer M."/>
            <person name="Specht M."/>
            <person name="Roy A.S."/>
            <person name="Kraemer L."/>
            <person name="Andreson R."/>
            <person name="Gutowska M.A."/>
            <person name="Wolf J."/>
            <person name="Bergner S.V."/>
            <person name="Schilhabel M.B."/>
            <person name="Klostermeier U.C."/>
            <person name="Beiko R.G."/>
            <person name="Rosenstiel P."/>
            <person name="Hippler M."/>
            <person name="Laroche J."/>
        </authorList>
    </citation>
    <scope>NUCLEOTIDE SEQUENCE [LARGE SCALE GENOMIC DNA]</scope>
    <source>
        <strain evidence="2 3">CCMP1005</strain>
    </source>
</reference>
<protein>
    <submittedName>
        <fullName evidence="2">Uncharacterized protein</fullName>
    </submittedName>
</protein>